<proteinExistence type="predicted"/>
<evidence type="ECO:0000256" key="4">
    <source>
        <dbReference type="ARBA" id="ARBA00023014"/>
    </source>
</evidence>
<gene>
    <name evidence="7" type="ORF">WMW72_09520</name>
</gene>
<keyword evidence="2" id="KW-0479">Metal-binding</keyword>
<dbReference type="Pfam" id="PF00355">
    <property type="entry name" value="Rieske"/>
    <property type="match status" value="1"/>
</dbReference>
<dbReference type="PROSITE" id="PS51296">
    <property type="entry name" value="RIESKE"/>
    <property type="match status" value="1"/>
</dbReference>
<dbReference type="Gene3D" id="3.30.9.10">
    <property type="entry name" value="D-Amino Acid Oxidase, subunit A, domain 2"/>
    <property type="match status" value="1"/>
</dbReference>
<sequence length="514" mass="57094">MKLNPFSTESVLPEYSKSYWLDSAPPRSFPPLKEDLEVDYAIVGAGITGVTLAYLLTAEGHRVALLDAHEILSGTTGHTTAKVTVQHDLIYRELIDNFGVDQAALYYKANREALEFMRRTAAELPGRCDWQEEDAYLYAQTVKGAGQLQQEYEAYRQLGIPVEELDDVPLPFQAHKALRLAGQAQFHPMAYMNGLVERIVAAGGFIFGHTQIAEQVEEGERPVLSTMEGKRITCRHVISSSHYPFYDGLGLYFTRIHSERSYILAVKPSSEYPGGMYLSADEPKRSLRAVTIGGEPYVLIGGDTHKTGQGEQMDEHYRHLEQFARQTLGVESIAYRWSAQDWVTLDKLPYVGPLTSSHSNIWVATGFRKWGMTNGTAAALLLRDQLLGRPNPYGELVTPSRFKAVPGLQTLITENADVAKHLIKGKLEAGSREADQLGLDEGGVVQVDGKRAGAYKDPQGNLYVVDTTCTHLGCEVNWNKGERSWDCPCHGSRFDYKGEVLEGPASKPLKRIEV</sequence>
<dbReference type="SUPFAM" id="SSF51905">
    <property type="entry name" value="FAD/NAD(P)-binding domain"/>
    <property type="match status" value="1"/>
</dbReference>
<evidence type="ECO:0000313" key="7">
    <source>
        <dbReference type="EMBL" id="MEK8128140.1"/>
    </source>
</evidence>
<evidence type="ECO:0000259" key="6">
    <source>
        <dbReference type="PROSITE" id="PS51296"/>
    </source>
</evidence>
<keyword evidence="5" id="KW-1015">Disulfide bond</keyword>
<reference evidence="7 8" key="1">
    <citation type="submission" date="2024-04" db="EMBL/GenBank/DDBJ databases">
        <title>draft genome sequnece of Paenibacillus filicis.</title>
        <authorList>
            <person name="Kim D.-U."/>
        </authorList>
    </citation>
    <scope>NUCLEOTIDE SEQUENCE [LARGE SCALE GENOMIC DNA]</scope>
    <source>
        <strain evidence="7 8">KACC14197</strain>
    </source>
</reference>
<evidence type="ECO:0000256" key="3">
    <source>
        <dbReference type="ARBA" id="ARBA00023004"/>
    </source>
</evidence>
<evidence type="ECO:0000256" key="2">
    <source>
        <dbReference type="ARBA" id="ARBA00022723"/>
    </source>
</evidence>
<dbReference type="InterPro" id="IPR017941">
    <property type="entry name" value="Rieske_2Fe-2S"/>
</dbReference>
<dbReference type="Pfam" id="PF01266">
    <property type="entry name" value="DAO"/>
    <property type="match status" value="1"/>
</dbReference>
<evidence type="ECO:0000256" key="5">
    <source>
        <dbReference type="ARBA" id="ARBA00023157"/>
    </source>
</evidence>
<evidence type="ECO:0000256" key="1">
    <source>
        <dbReference type="ARBA" id="ARBA00022714"/>
    </source>
</evidence>
<dbReference type="Gene3D" id="2.102.10.10">
    <property type="entry name" value="Rieske [2Fe-2S] iron-sulphur domain"/>
    <property type="match status" value="1"/>
</dbReference>
<protein>
    <submittedName>
        <fullName evidence="7">FAD-dependent oxidoreductase</fullName>
    </submittedName>
</protein>
<dbReference type="PANTHER" id="PTHR13847">
    <property type="entry name" value="SARCOSINE DEHYDROGENASE-RELATED"/>
    <property type="match status" value="1"/>
</dbReference>
<keyword evidence="8" id="KW-1185">Reference proteome</keyword>
<comment type="caution">
    <text evidence="7">The sequence shown here is derived from an EMBL/GenBank/DDBJ whole genome shotgun (WGS) entry which is preliminary data.</text>
</comment>
<organism evidence="7 8">
    <name type="scientific">Paenibacillus filicis</name>
    <dbReference type="NCBI Taxonomy" id="669464"/>
    <lineage>
        <taxon>Bacteria</taxon>
        <taxon>Bacillati</taxon>
        <taxon>Bacillota</taxon>
        <taxon>Bacilli</taxon>
        <taxon>Bacillales</taxon>
        <taxon>Paenibacillaceae</taxon>
        <taxon>Paenibacillus</taxon>
    </lineage>
</organism>
<keyword evidence="3" id="KW-0408">Iron</keyword>
<dbReference type="EMBL" id="JBBPCC010000005">
    <property type="protein sequence ID" value="MEK8128140.1"/>
    <property type="molecule type" value="Genomic_DNA"/>
</dbReference>
<keyword evidence="4" id="KW-0411">Iron-sulfur</keyword>
<evidence type="ECO:0000313" key="8">
    <source>
        <dbReference type="Proteomes" id="UP001469365"/>
    </source>
</evidence>
<name>A0ABU9DH11_9BACL</name>
<dbReference type="RefSeq" id="WP_341415210.1">
    <property type="nucleotide sequence ID" value="NZ_JBBPCC010000005.1"/>
</dbReference>
<dbReference type="InterPro" id="IPR038010">
    <property type="entry name" value="YhfW_C"/>
</dbReference>
<dbReference type="InterPro" id="IPR036922">
    <property type="entry name" value="Rieske_2Fe-2S_sf"/>
</dbReference>
<dbReference type="InterPro" id="IPR036188">
    <property type="entry name" value="FAD/NAD-bd_sf"/>
</dbReference>
<keyword evidence="1" id="KW-0001">2Fe-2S</keyword>
<dbReference type="PANTHER" id="PTHR13847:SF274">
    <property type="entry name" value="RIESKE 2FE-2S IRON-SULFUR PROTEIN YHFW-RELATED"/>
    <property type="match status" value="1"/>
</dbReference>
<dbReference type="InterPro" id="IPR006076">
    <property type="entry name" value="FAD-dep_OxRdtase"/>
</dbReference>
<accession>A0ABU9DH11</accession>
<dbReference type="SUPFAM" id="SSF50022">
    <property type="entry name" value="ISP domain"/>
    <property type="match status" value="1"/>
</dbReference>
<dbReference type="InterPro" id="IPR005805">
    <property type="entry name" value="Rieske_Fe-S_prot_C"/>
</dbReference>
<dbReference type="CDD" id="cd03477">
    <property type="entry name" value="Rieske_YhfW_C"/>
    <property type="match status" value="1"/>
</dbReference>
<dbReference type="Proteomes" id="UP001469365">
    <property type="component" value="Unassembled WGS sequence"/>
</dbReference>
<feature type="domain" description="Rieske" evidence="6">
    <location>
        <begin position="425"/>
        <end position="514"/>
    </location>
</feature>
<dbReference type="Gene3D" id="3.50.50.60">
    <property type="entry name" value="FAD/NAD(P)-binding domain"/>
    <property type="match status" value="1"/>
</dbReference>
<dbReference type="PRINTS" id="PR00162">
    <property type="entry name" value="RIESKE"/>
</dbReference>